<proteinExistence type="predicted"/>
<dbReference type="InterPro" id="IPR012340">
    <property type="entry name" value="NA-bd_OB-fold"/>
</dbReference>
<sequence>MKAASRTPESRRWNRRILLRYTLLQLPALALLIAVLWLLATWFDLPRLWLGLVAIIWIIKDIVLFPLVWRAYDPEPHPRGNTLVGSTGIVVRELTPVGVVDIHGELWRARAVDTDRLGEGARVRVAAMHGLLLEVVSEPPSVQKGPSHTIAPNEKTGIPHHSRLILK</sequence>
<name>A0A0B5FJX2_9BACT</name>
<dbReference type="SUPFAM" id="SSF141322">
    <property type="entry name" value="NfeD domain-like"/>
    <property type="match status" value="1"/>
</dbReference>
<dbReference type="Gene3D" id="2.40.50.140">
    <property type="entry name" value="Nucleic acid-binding proteins"/>
    <property type="match status" value="1"/>
</dbReference>
<feature type="domain" description="NfeD-like C-terminal" evidence="7">
    <location>
        <begin position="81"/>
        <end position="135"/>
    </location>
</feature>
<dbReference type="InterPro" id="IPR002810">
    <property type="entry name" value="NfeD-like_C"/>
</dbReference>
<accession>A0A0B5FJX2</accession>
<evidence type="ECO:0000256" key="5">
    <source>
        <dbReference type="SAM" id="MobiDB-lite"/>
    </source>
</evidence>
<protein>
    <recommendedName>
        <fullName evidence="7">NfeD-like C-terminal domain-containing protein</fullName>
    </recommendedName>
</protein>
<keyword evidence="2 6" id="KW-0812">Transmembrane</keyword>
<evidence type="ECO:0000313" key="9">
    <source>
        <dbReference type="Proteomes" id="UP000035036"/>
    </source>
</evidence>
<feature type="region of interest" description="Disordered" evidence="5">
    <location>
        <begin position="140"/>
        <end position="161"/>
    </location>
</feature>
<reference evidence="8 9" key="1">
    <citation type="journal article" date="2015" name="Genome Announc.">
        <title>Genomes of Geoalkalibacter ferrihydriticus Z-0531T and Geoalkalibacter subterraneus Red1T, Two Haloalkaliphilic Metal-Reducing Deltaproteobacteria.</title>
        <authorList>
            <person name="Badalamenti J.P."/>
            <person name="Krajmalnik-Brown R."/>
            <person name="Torres C.I."/>
            <person name="Bond D.R."/>
        </authorList>
    </citation>
    <scope>NUCLEOTIDE SEQUENCE [LARGE SCALE GENOMIC DNA]</scope>
    <source>
        <strain evidence="8 9">Red1</strain>
    </source>
</reference>
<dbReference type="InterPro" id="IPR052165">
    <property type="entry name" value="Membrane_assoc_protease"/>
</dbReference>
<evidence type="ECO:0000259" key="7">
    <source>
        <dbReference type="Pfam" id="PF01957"/>
    </source>
</evidence>
<feature type="transmembrane region" description="Helical" evidence="6">
    <location>
        <begin position="21"/>
        <end position="43"/>
    </location>
</feature>
<dbReference type="Proteomes" id="UP000035036">
    <property type="component" value="Chromosome"/>
</dbReference>
<evidence type="ECO:0000256" key="3">
    <source>
        <dbReference type="ARBA" id="ARBA00022989"/>
    </source>
</evidence>
<dbReference type="HOGENOM" id="CLU_1592215_0_0_7"/>
<dbReference type="PANTHER" id="PTHR33507">
    <property type="entry name" value="INNER MEMBRANE PROTEIN YBBJ"/>
    <property type="match status" value="1"/>
</dbReference>
<dbReference type="KEGG" id="gsb:GSUB_15530"/>
<dbReference type="EMBL" id="CP010311">
    <property type="protein sequence ID" value="AJF07678.1"/>
    <property type="molecule type" value="Genomic_DNA"/>
</dbReference>
<evidence type="ECO:0000256" key="6">
    <source>
        <dbReference type="SAM" id="Phobius"/>
    </source>
</evidence>
<organism evidence="8 9">
    <name type="scientific">Geoalkalibacter subterraneus</name>
    <dbReference type="NCBI Taxonomy" id="483547"/>
    <lineage>
        <taxon>Bacteria</taxon>
        <taxon>Pseudomonadati</taxon>
        <taxon>Thermodesulfobacteriota</taxon>
        <taxon>Desulfuromonadia</taxon>
        <taxon>Desulfuromonadales</taxon>
        <taxon>Geoalkalibacteraceae</taxon>
        <taxon>Geoalkalibacter</taxon>
    </lineage>
</organism>
<evidence type="ECO:0000256" key="1">
    <source>
        <dbReference type="ARBA" id="ARBA00004141"/>
    </source>
</evidence>
<dbReference type="RefSeq" id="WP_040201632.1">
    <property type="nucleotide sequence ID" value="NZ_CP010311.1"/>
</dbReference>
<dbReference type="AlphaFoldDB" id="A0A0B5FJX2"/>
<keyword evidence="4 6" id="KW-0472">Membrane</keyword>
<dbReference type="OrthoDB" id="5471424at2"/>
<gene>
    <name evidence="8" type="ORF">GSUB_15530</name>
</gene>
<keyword evidence="3 6" id="KW-1133">Transmembrane helix</keyword>
<dbReference type="STRING" id="483547.GSUB_15530"/>
<comment type="subcellular location">
    <subcellularLocation>
        <location evidence="1">Membrane</location>
        <topology evidence="1">Multi-pass membrane protein</topology>
    </subcellularLocation>
</comment>
<evidence type="ECO:0000313" key="8">
    <source>
        <dbReference type="EMBL" id="AJF07678.1"/>
    </source>
</evidence>
<keyword evidence="9" id="KW-1185">Reference proteome</keyword>
<feature type="transmembrane region" description="Helical" evidence="6">
    <location>
        <begin position="49"/>
        <end position="69"/>
    </location>
</feature>
<evidence type="ECO:0000256" key="4">
    <source>
        <dbReference type="ARBA" id="ARBA00023136"/>
    </source>
</evidence>
<dbReference type="Pfam" id="PF01957">
    <property type="entry name" value="NfeD"/>
    <property type="match status" value="1"/>
</dbReference>
<evidence type="ECO:0000256" key="2">
    <source>
        <dbReference type="ARBA" id="ARBA00022692"/>
    </source>
</evidence>
<dbReference type="PANTHER" id="PTHR33507:SF4">
    <property type="entry name" value="NODULATION COMPETITIVENESS PROTEIN NFED"/>
    <property type="match status" value="1"/>
</dbReference>
<dbReference type="GO" id="GO:0016020">
    <property type="term" value="C:membrane"/>
    <property type="evidence" value="ECO:0007669"/>
    <property type="project" value="UniProtKB-SubCell"/>
</dbReference>